<evidence type="ECO:0000313" key="3">
    <source>
        <dbReference type="EMBL" id="ORZ33973.1"/>
    </source>
</evidence>
<evidence type="ECO:0000256" key="1">
    <source>
        <dbReference type="ARBA" id="ARBA00023054"/>
    </source>
</evidence>
<dbReference type="OrthoDB" id="1927454at2759"/>
<proteinExistence type="predicted"/>
<evidence type="ECO:0000313" key="4">
    <source>
        <dbReference type="Proteomes" id="UP000193411"/>
    </source>
</evidence>
<dbReference type="InterPro" id="IPR019347">
    <property type="entry name" value="Axonemal_dynein_light_chain"/>
</dbReference>
<gene>
    <name evidence="3" type="ORF">BCR44DRAFT_1390896</name>
</gene>
<feature type="non-terminal residue" evidence="3">
    <location>
        <position position="1"/>
    </location>
</feature>
<sequence>PAEIRSLLRLAEDENVIYDGVFNEMVRQVTVHMIERGDLLAEIRKRYANMFAQIPKVVKNLYGELCAERVMNRRLAGELLRTRDSVRQLGERLVAIQRAEAIVSAQGTDARDQLLEVLARTEHVDETLAEYHALYRMQRKRLEMQIRHMDQERKVWVDAATHLALRIGSEHGLPDVAVLQKYEYGRLRAVNHMVSLLAGFDRSEVQKIESRADAWVKDMIDRAKDIEREDNKCVAILQKTLREVRSLQKMLEIDDTSDGAAMDRARNMLLFETRSSVDMIKKWAEATNQVSTRYTSDRDEHILEQLTNAQRGLSVWVGLAVAVLQRTEKSTARKEYLELQTRLTLLQEELEGWINKLRTKVSGDDGIASAVIALQNQIEDRYAVFAGVRDRERAISAVERFMLRESLGSWQEQLGILIVMMSSSSGSEEKRLPLNVENWLTKLMDQLNNDTELRNDGLKHQAHNSLVRWMVQLLIKTGRQAPDKSWDQELTQLELEINELNKMLIKDAGDMEVLSDDRKDLRLVANSYSNAWFVHCLSSQLAQLSQRDSIQFTGCEQPAGSSNRKSAQAWYKFNNAEAPCSAHMTPDRRPLLLLASRLTLQILAARQCSTLSLKATLTRLHMQAPWANSLAWLCQKVWWTCWALANWMCSRVQRQGSRRDGIHCLDPEDWRGGRRRMEMKARAD</sequence>
<keyword evidence="1 2" id="KW-0175">Coiled coil</keyword>
<organism evidence="3 4">
    <name type="scientific">Catenaria anguillulae PL171</name>
    <dbReference type="NCBI Taxonomy" id="765915"/>
    <lineage>
        <taxon>Eukaryota</taxon>
        <taxon>Fungi</taxon>
        <taxon>Fungi incertae sedis</taxon>
        <taxon>Blastocladiomycota</taxon>
        <taxon>Blastocladiomycetes</taxon>
        <taxon>Blastocladiales</taxon>
        <taxon>Catenariaceae</taxon>
        <taxon>Catenaria</taxon>
    </lineage>
</organism>
<dbReference type="Pfam" id="PF10211">
    <property type="entry name" value="Ax_dynein_light"/>
    <property type="match status" value="1"/>
</dbReference>
<name>A0A1Y2HJV0_9FUNG</name>
<dbReference type="InterPro" id="IPR052845">
    <property type="entry name" value="Axonemal_dynein_LC_domain"/>
</dbReference>
<dbReference type="Proteomes" id="UP000193411">
    <property type="component" value="Unassembled WGS sequence"/>
</dbReference>
<dbReference type="GO" id="GO:0005737">
    <property type="term" value="C:cytoplasm"/>
    <property type="evidence" value="ECO:0007669"/>
    <property type="project" value="UniProtKB-ARBA"/>
</dbReference>
<feature type="coiled-coil region" evidence="2">
    <location>
        <begin position="329"/>
        <end position="356"/>
    </location>
</feature>
<protein>
    <submittedName>
        <fullName evidence="3">Uncharacterized protein</fullName>
    </submittedName>
</protein>
<keyword evidence="4" id="KW-1185">Reference proteome</keyword>
<dbReference type="PANTHER" id="PTHR23052:SF1">
    <property type="entry name" value="AXONEMAL DYNEIN LIGHT CHAIN DOMAIN-CONTAINING PROTEIN 1"/>
    <property type="match status" value="1"/>
</dbReference>
<evidence type="ECO:0000256" key="2">
    <source>
        <dbReference type="SAM" id="Coils"/>
    </source>
</evidence>
<dbReference type="EMBL" id="MCFL01000032">
    <property type="protein sequence ID" value="ORZ33973.1"/>
    <property type="molecule type" value="Genomic_DNA"/>
</dbReference>
<accession>A0A1Y2HJV0</accession>
<dbReference type="AlphaFoldDB" id="A0A1Y2HJV0"/>
<comment type="caution">
    <text evidence="3">The sequence shown here is derived from an EMBL/GenBank/DDBJ whole genome shotgun (WGS) entry which is preliminary data.</text>
</comment>
<dbReference type="STRING" id="765915.A0A1Y2HJV0"/>
<reference evidence="3 4" key="1">
    <citation type="submission" date="2016-07" db="EMBL/GenBank/DDBJ databases">
        <title>Pervasive Adenine N6-methylation of Active Genes in Fungi.</title>
        <authorList>
            <consortium name="DOE Joint Genome Institute"/>
            <person name="Mondo S.J."/>
            <person name="Dannebaum R.O."/>
            <person name="Kuo R.C."/>
            <person name="Labutti K."/>
            <person name="Haridas S."/>
            <person name="Kuo A."/>
            <person name="Salamov A."/>
            <person name="Ahrendt S.R."/>
            <person name="Lipzen A."/>
            <person name="Sullivan W."/>
            <person name="Andreopoulos W.B."/>
            <person name="Clum A."/>
            <person name="Lindquist E."/>
            <person name="Daum C."/>
            <person name="Ramamoorthy G.K."/>
            <person name="Gryganskyi A."/>
            <person name="Culley D."/>
            <person name="Magnuson J.K."/>
            <person name="James T.Y."/>
            <person name="O'Malley M.A."/>
            <person name="Stajich J.E."/>
            <person name="Spatafora J.W."/>
            <person name="Visel A."/>
            <person name="Grigoriev I.V."/>
        </authorList>
    </citation>
    <scope>NUCLEOTIDE SEQUENCE [LARGE SCALE GENOMIC DNA]</scope>
    <source>
        <strain evidence="3 4">PL171</strain>
    </source>
</reference>
<dbReference type="PANTHER" id="PTHR23052">
    <property type="entry name" value="AXONEMAL DYNEIN LIGHT CHAIN DOMAIN-CONTAINING PROTEIN 1"/>
    <property type="match status" value="1"/>
</dbReference>